<organism evidence="2 3">
    <name type="scientific">Lonchura striata</name>
    <name type="common">white-rumped munia</name>
    <dbReference type="NCBI Taxonomy" id="40157"/>
    <lineage>
        <taxon>Eukaryota</taxon>
        <taxon>Metazoa</taxon>
        <taxon>Chordata</taxon>
        <taxon>Craniata</taxon>
        <taxon>Vertebrata</taxon>
        <taxon>Euteleostomi</taxon>
        <taxon>Archelosauria</taxon>
        <taxon>Archosauria</taxon>
        <taxon>Dinosauria</taxon>
        <taxon>Saurischia</taxon>
        <taxon>Theropoda</taxon>
        <taxon>Coelurosauria</taxon>
        <taxon>Aves</taxon>
        <taxon>Neognathae</taxon>
        <taxon>Neoaves</taxon>
        <taxon>Telluraves</taxon>
        <taxon>Australaves</taxon>
        <taxon>Passeriformes</taxon>
        <taxon>Passeroidea</taxon>
        <taxon>Estrildidae</taxon>
        <taxon>Estrildinae</taxon>
        <taxon>Lonchura</taxon>
    </lineage>
</organism>
<proteinExistence type="predicted"/>
<keyword evidence="3" id="KW-1185">Reference proteome</keyword>
<sequence>MLLAGNLSLRLLQSCLHTHSAKSFSTARARTQSHSHNQRGPSALNMQHTSNKKRRTGTANLFFRDY</sequence>
<accession>A0A218UJ34</accession>
<evidence type="ECO:0000313" key="2">
    <source>
        <dbReference type="EMBL" id="OWK53666.1"/>
    </source>
</evidence>
<dbReference type="EMBL" id="MUZQ01000275">
    <property type="protein sequence ID" value="OWK53666.1"/>
    <property type="molecule type" value="Genomic_DNA"/>
</dbReference>
<dbReference type="AlphaFoldDB" id="A0A218UJ34"/>
<feature type="compositionally biased region" description="Polar residues" evidence="1">
    <location>
        <begin position="38"/>
        <end position="49"/>
    </location>
</feature>
<evidence type="ECO:0000256" key="1">
    <source>
        <dbReference type="SAM" id="MobiDB-lite"/>
    </source>
</evidence>
<feature type="region of interest" description="Disordered" evidence="1">
    <location>
        <begin position="25"/>
        <end position="66"/>
    </location>
</feature>
<comment type="caution">
    <text evidence="2">The sequence shown here is derived from an EMBL/GenBank/DDBJ whole genome shotgun (WGS) entry which is preliminary data.</text>
</comment>
<protein>
    <submittedName>
        <fullName evidence="2">Uncharacterized protein</fullName>
    </submittedName>
</protein>
<gene>
    <name evidence="2" type="ORF">RLOC_00014561</name>
</gene>
<name>A0A218UJ34_9PASE</name>
<evidence type="ECO:0000313" key="3">
    <source>
        <dbReference type="Proteomes" id="UP000197619"/>
    </source>
</evidence>
<dbReference type="Proteomes" id="UP000197619">
    <property type="component" value="Unassembled WGS sequence"/>
</dbReference>
<reference evidence="2 3" key="1">
    <citation type="submission" date="2017-05" db="EMBL/GenBank/DDBJ databases">
        <title>Genome of assembly of the Bengalese finch, Lonchura striata domestica.</title>
        <authorList>
            <person name="Colquitt B.M."/>
            <person name="Brainard M.S."/>
        </authorList>
    </citation>
    <scope>NUCLEOTIDE SEQUENCE [LARGE SCALE GENOMIC DNA]</scope>
    <source>
        <strain evidence="2">White83orange57</strain>
    </source>
</reference>